<accession>A0AA36JM16</accession>
<feature type="region of interest" description="Disordered" evidence="2">
    <location>
        <begin position="245"/>
        <end position="296"/>
    </location>
</feature>
<protein>
    <recommendedName>
        <fullName evidence="3">CTF/NF-I domain-containing protein</fullName>
    </recommendedName>
</protein>
<feature type="region of interest" description="Disordered" evidence="2">
    <location>
        <begin position="451"/>
        <end position="653"/>
    </location>
</feature>
<feature type="compositionally biased region" description="Basic and acidic residues" evidence="2">
    <location>
        <begin position="600"/>
        <end position="612"/>
    </location>
</feature>
<sequence length="653" mass="73979">MGHAPAMDAGELPSWVQAGATCRWWSQSQNTYHQVVVTSIDVIRRRVVVHFSANNTVWKSVAFSQIGVNGPLRPLDAGNAKPTTPEARKAERTDGTATPPWYDQLNVAETRQEVLQVIKQKEETQVATQERRRFLWQQELQRRADEERRHREEERRAREAAAERERLRILEKLKKEREEEQLRQFEVLLLSKEDEVSRKANAIWRQREEVARRQRYEEEQQQFDEEQRMLTQRLIEERASRPRIAFGVKTREPAKATIPQPVKAAAPEQDRPDWDSWGSDAWQEPESMTQPSPQSRLAPHHLPINANMNYPKSAPAWNPPGQTPSPPARPTAATTVAAKEWYALQIRTIYQKHNPDKLADVPHLMQKYAGCEEEMYDRICEKYGVRPAAPPENLRPFRQLPAPAPPKEEPKEAVGFARKAGAPAPKDTHAPSTSDLMARYKNLVKDLPKVAEEDSAVSAQEVNASTSFRRPLARSLKDNADRGTRRGDGYDSSQSYGAVGAPIGARKQPVPSASSAVDRGRAVANASWGDDRSWRDSPRAESERRDDWSADRRPDADPLPIGMHAPRNNSREREIIPSSRQRALPIGAPLRGSAGQRYRATQDDSLRHDLPQRRSRSRSLARRSGAGSQPIPSAARHRQVGKPLTWSHRAHAN</sequence>
<dbReference type="EMBL" id="CAUJNA010003730">
    <property type="protein sequence ID" value="CAJ1408723.1"/>
    <property type="molecule type" value="Genomic_DNA"/>
</dbReference>
<keyword evidence="5" id="KW-1185">Reference proteome</keyword>
<feature type="domain" description="CTF/NF-I" evidence="3">
    <location>
        <begin position="96"/>
        <end position="287"/>
    </location>
</feature>
<evidence type="ECO:0000256" key="1">
    <source>
        <dbReference type="SAM" id="Coils"/>
    </source>
</evidence>
<feature type="region of interest" description="Disordered" evidence="2">
    <location>
        <begin position="74"/>
        <end position="100"/>
    </location>
</feature>
<name>A0AA36JM16_9DINO</name>
<dbReference type="GO" id="GO:0003700">
    <property type="term" value="F:DNA-binding transcription factor activity"/>
    <property type="evidence" value="ECO:0007669"/>
    <property type="project" value="InterPro"/>
</dbReference>
<dbReference type="Proteomes" id="UP001178507">
    <property type="component" value="Unassembled WGS sequence"/>
</dbReference>
<dbReference type="InterPro" id="IPR020604">
    <property type="entry name" value="CTF/NFI_DNA-bd-dom"/>
</dbReference>
<gene>
    <name evidence="4" type="ORF">EVOR1521_LOCUS29993</name>
</gene>
<proteinExistence type="predicted"/>
<feature type="region of interest" description="Disordered" evidence="2">
    <location>
        <begin position="401"/>
        <end position="437"/>
    </location>
</feature>
<evidence type="ECO:0000313" key="5">
    <source>
        <dbReference type="Proteomes" id="UP001178507"/>
    </source>
</evidence>
<dbReference type="PROSITE" id="PS51080">
    <property type="entry name" value="CTF_NFI_2"/>
    <property type="match status" value="1"/>
</dbReference>
<dbReference type="AlphaFoldDB" id="A0AA36JM16"/>
<organism evidence="4 5">
    <name type="scientific">Effrenium voratum</name>
    <dbReference type="NCBI Taxonomy" id="2562239"/>
    <lineage>
        <taxon>Eukaryota</taxon>
        <taxon>Sar</taxon>
        <taxon>Alveolata</taxon>
        <taxon>Dinophyceae</taxon>
        <taxon>Suessiales</taxon>
        <taxon>Symbiodiniaceae</taxon>
        <taxon>Effrenium</taxon>
    </lineage>
</organism>
<feature type="compositionally biased region" description="Basic and acidic residues" evidence="2">
    <location>
        <begin position="475"/>
        <end position="489"/>
    </location>
</feature>
<feature type="compositionally biased region" description="Polar residues" evidence="2">
    <location>
        <begin position="457"/>
        <end position="468"/>
    </location>
</feature>
<feature type="coiled-coil region" evidence="1">
    <location>
        <begin position="137"/>
        <end position="233"/>
    </location>
</feature>
<feature type="compositionally biased region" description="Polar residues" evidence="2">
    <location>
        <begin position="286"/>
        <end position="295"/>
    </location>
</feature>
<feature type="compositionally biased region" description="Basic and acidic residues" evidence="2">
    <location>
        <begin position="529"/>
        <end position="556"/>
    </location>
</feature>
<keyword evidence="1" id="KW-0175">Coiled coil</keyword>
<evidence type="ECO:0000256" key="2">
    <source>
        <dbReference type="SAM" id="MobiDB-lite"/>
    </source>
</evidence>
<dbReference type="GO" id="GO:0005634">
    <property type="term" value="C:nucleus"/>
    <property type="evidence" value="ECO:0007669"/>
    <property type="project" value="InterPro"/>
</dbReference>
<evidence type="ECO:0000313" key="4">
    <source>
        <dbReference type="EMBL" id="CAJ1408723.1"/>
    </source>
</evidence>
<comment type="caution">
    <text evidence="4">The sequence shown here is derived from an EMBL/GenBank/DDBJ whole genome shotgun (WGS) entry which is preliminary data.</text>
</comment>
<reference evidence="4" key="1">
    <citation type="submission" date="2023-08" db="EMBL/GenBank/DDBJ databases">
        <authorList>
            <person name="Chen Y."/>
            <person name="Shah S."/>
            <person name="Dougan E. K."/>
            <person name="Thang M."/>
            <person name="Chan C."/>
        </authorList>
    </citation>
    <scope>NUCLEOTIDE SEQUENCE</scope>
</reference>
<evidence type="ECO:0000259" key="3">
    <source>
        <dbReference type="PROSITE" id="PS51080"/>
    </source>
</evidence>